<reference evidence="2" key="2">
    <citation type="submission" date="2023-05" db="EMBL/GenBank/DDBJ databases">
        <authorList>
            <consortium name="Lawrence Berkeley National Laboratory"/>
            <person name="Steindorff A."/>
            <person name="Hensen N."/>
            <person name="Bonometti L."/>
            <person name="Westerberg I."/>
            <person name="Brannstrom I.O."/>
            <person name="Guillou S."/>
            <person name="Cros-Aarteil S."/>
            <person name="Calhoun S."/>
            <person name="Haridas S."/>
            <person name="Kuo A."/>
            <person name="Mondo S."/>
            <person name="Pangilinan J."/>
            <person name="Riley R."/>
            <person name="Labutti K."/>
            <person name="Andreopoulos B."/>
            <person name="Lipzen A."/>
            <person name="Chen C."/>
            <person name="Yanf M."/>
            <person name="Daum C."/>
            <person name="Ng V."/>
            <person name="Clum A."/>
            <person name="Ohm R."/>
            <person name="Martin F."/>
            <person name="Silar P."/>
            <person name="Natvig D."/>
            <person name="Lalanne C."/>
            <person name="Gautier V."/>
            <person name="Ament-Velasquez S.L."/>
            <person name="Kruys A."/>
            <person name="Hutchinson M.I."/>
            <person name="Powell A.J."/>
            <person name="Barry K."/>
            <person name="Miller A.N."/>
            <person name="Grigoriev I.V."/>
            <person name="Debuchy R."/>
            <person name="Gladieux P."/>
            <person name="Thoren M.H."/>
            <person name="Johannesson H."/>
        </authorList>
    </citation>
    <scope>NUCLEOTIDE SEQUENCE</scope>
    <source>
        <strain evidence="2">CBS 103.79</strain>
    </source>
</reference>
<keyword evidence="3" id="KW-1185">Reference proteome</keyword>
<sequence>MDHSDQIKQNLEMLGLTCLDHLSLEQLSGAMSKNLPSGLSDNRILNIYTMWLHSRLMVIDGSVHGAVPNEIAAWHRYLGALGNEDWAIADAFDSWQRGEAIADPTSSRRLTIAREELLRLMPPSPASSDSIPTSREPEGPFGHMHPDRLRMSRASPEVIELDDDSEDDVVAKADNPHHSGF</sequence>
<evidence type="ECO:0000256" key="1">
    <source>
        <dbReference type="SAM" id="MobiDB-lite"/>
    </source>
</evidence>
<evidence type="ECO:0000313" key="3">
    <source>
        <dbReference type="Proteomes" id="UP001303889"/>
    </source>
</evidence>
<feature type="region of interest" description="Disordered" evidence="1">
    <location>
        <begin position="121"/>
        <end position="181"/>
    </location>
</feature>
<protein>
    <submittedName>
        <fullName evidence="2">Uncharacterized protein</fullName>
    </submittedName>
</protein>
<gene>
    <name evidence="2" type="ORF">C8A05DRAFT_34372</name>
</gene>
<organism evidence="2 3">
    <name type="scientific">Staphylotrichum tortipilum</name>
    <dbReference type="NCBI Taxonomy" id="2831512"/>
    <lineage>
        <taxon>Eukaryota</taxon>
        <taxon>Fungi</taxon>
        <taxon>Dikarya</taxon>
        <taxon>Ascomycota</taxon>
        <taxon>Pezizomycotina</taxon>
        <taxon>Sordariomycetes</taxon>
        <taxon>Sordariomycetidae</taxon>
        <taxon>Sordariales</taxon>
        <taxon>Chaetomiaceae</taxon>
        <taxon>Staphylotrichum</taxon>
    </lineage>
</organism>
<feature type="compositionally biased region" description="Basic and acidic residues" evidence="1">
    <location>
        <begin position="169"/>
        <end position="181"/>
    </location>
</feature>
<dbReference type="AlphaFoldDB" id="A0AAN6RTW1"/>
<name>A0AAN6RTW1_9PEZI</name>
<dbReference type="Proteomes" id="UP001303889">
    <property type="component" value="Unassembled WGS sequence"/>
</dbReference>
<reference evidence="2" key="1">
    <citation type="journal article" date="2023" name="Mol. Phylogenet. Evol.">
        <title>Genome-scale phylogeny and comparative genomics of the fungal order Sordariales.</title>
        <authorList>
            <person name="Hensen N."/>
            <person name="Bonometti L."/>
            <person name="Westerberg I."/>
            <person name="Brannstrom I.O."/>
            <person name="Guillou S."/>
            <person name="Cros-Aarteil S."/>
            <person name="Calhoun S."/>
            <person name="Haridas S."/>
            <person name="Kuo A."/>
            <person name="Mondo S."/>
            <person name="Pangilinan J."/>
            <person name="Riley R."/>
            <person name="LaButti K."/>
            <person name="Andreopoulos B."/>
            <person name="Lipzen A."/>
            <person name="Chen C."/>
            <person name="Yan M."/>
            <person name="Daum C."/>
            <person name="Ng V."/>
            <person name="Clum A."/>
            <person name="Steindorff A."/>
            <person name="Ohm R.A."/>
            <person name="Martin F."/>
            <person name="Silar P."/>
            <person name="Natvig D.O."/>
            <person name="Lalanne C."/>
            <person name="Gautier V."/>
            <person name="Ament-Velasquez S.L."/>
            <person name="Kruys A."/>
            <person name="Hutchinson M.I."/>
            <person name="Powell A.J."/>
            <person name="Barry K."/>
            <person name="Miller A.N."/>
            <person name="Grigoriev I.V."/>
            <person name="Debuchy R."/>
            <person name="Gladieux P."/>
            <person name="Hiltunen Thoren M."/>
            <person name="Johannesson H."/>
        </authorList>
    </citation>
    <scope>NUCLEOTIDE SEQUENCE</scope>
    <source>
        <strain evidence="2">CBS 103.79</strain>
    </source>
</reference>
<dbReference type="EMBL" id="MU855544">
    <property type="protein sequence ID" value="KAK3901941.1"/>
    <property type="molecule type" value="Genomic_DNA"/>
</dbReference>
<feature type="compositionally biased region" description="Acidic residues" evidence="1">
    <location>
        <begin position="159"/>
        <end position="168"/>
    </location>
</feature>
<evidence type="ECO:0000313" key="2">
    <source>
        <dbReference type="EMBL" id="KAK3901941.1"/>
    </source>
</evidence>
<comment type="caution">
    <text evidence="2">The sequence shown here is derived from an EMBL/GenBank/DDBJ whole genome shotgun (WGS) entry which is preliminary data.</text>
</comment>
<proteinExistence type="predicted"/>
<accession>A0AAN6RTW1</accession>